<evidence type="ECO:0000256" key="1">
    <source>
        <dbReference type="SAM" id="Phobius"/>
    </source>
</evidence>
<organism evidence="2 3">
    <name type="scientific">Nepenthes gracilis</name>
    <name type="common">Slender pitcher plant</name>
    <dbReference type="NCBI Taxonomy" id="150966"/>
    <lineage>
        <taxon>Eukaryota</taxon>
        <taxon>Viridiplantae</taxon>
        <taxon>Streptophyta</taxon>
        <taxon>Embryophyta</taxon>
        <taxon>Tracheophyta</taxon>
        <taxon>Spermatophyta</taxon>
        <taxon>Magnoliopsida</taxon>
        <taxon>eudicotyledons</taxon>
        <taxon>Gunneridae</taxon>
        <taxon>Pentapetalae</taxon>
        <taxon>Caryophyllales</taxon>
        <taxon>Nepenthaceae</taxon>
        <taxon>Nepenthes</taxon>
    </lineage>
</organism>
<comment type="caution">
    <text evidence="2">The sequence shown here is derived from an EMBL/GenBank/DDBJ whole genome shotgun (WGS) entry which is preliminary data.</text>
</comment>
<keyword evidence="3" id="KW-1185">Reference proteome</keyword>
<sequence>MNLVLMDLLPGSDPILLNCWLLDLPGTGIGWLMLLALISPLVNVGDCWFQWIVWGRSEAMYLAAEGKLIRWAADCCISLIALCGIWLAFIDNGGTWSCSGGLLWCSYVMMLIG</sequence>
<dbReference type="EMBL" id="BSYO01000022">
    <property type="protein sequence ID" value="GMH21077.1"/>
    <property type="molecule type" value="Genomic_DNA"/>
</dbReference>
<keyword evidence="1" id="KW-0812">Transmembrane</keyword>
<accession>A0AAD3T2Y1</accession>
<feature type="transmembrane region" description="Helical" evidence="1">
    <location>
        <begin position="29"/>
        <end position="49"/>
    </location>
</feature>
<evidence type="ECO:0000313" key="2">
    <source>
        <dbReference type="EMBL" id="GMH21077.1"/>
    </source>
</evidence>
<proteinExistence type="predicted"/>
<name>A0AAD3T2Y1_NEPGR</name>
<keyword evidence="1" id="KW-1133">Transmembrane helix</keyword>
<dbReference type="AlphaFoldDB" id="A0AAD3T2Y1"/>
<dbReference type="Proteomes" id="UP001279734">
    <property type="component" value="Unassembled WGS sequence"/>
</dbReference>
<gene>
    <name evidence="2" type="ORF">Nepgr_022919</name>
</gene>
<protein>
    <submittedName>
        <fullName evidence="2">Uncharacterized protein</fullName>
    </submittedName>
</protein>
<evidence type="ECO:0000313" key="3">
    <source>
        <dbReference type="Proteomes" id="UP001279734"/>
    </source>
</evidence>
<reference evidence="2" key="1">
    <citation type="submission" date="2023-05" db="EMBL/GenBank/DDBJ databases">
        <title>Nepenthes gracilis genome sequencing.</title>
        <authorList>
            <person name="Fukushima K."/>
        </authorList>
    </citation>
    <scope>NUCLEOTIDE SEQUENCE</scope>
    <source>
        <strain evidence="2">SING2019-196</strain>
    </source>
</reference>
<keyword evidence="1" id="KW-0472">Membrane</keyword>
<feature type="transmembrane region" description="Helical" evidence="1">
    <location>
        <begin position="69"/>
        <end position="88"/>
    </location>
</feature>